<proteinExistence type="predicted"/>
<reference evidence="2" key="1">
    <citation type="submission" date="2021-01" db="EMBL/GenBank/DDBJ databases">
        <authorList>
            <consortium name="Genoscope - CEA"/>
            <person name="William W."/>
        </authorList>
    </citation>
    <scope>NUCLEOTIDE SEQUENCE</scope>
</reference>
<feature type="region of interest" description="Disordered" evidence="1">
    <location>
        <begin position="67"/>
        <end position="89"/>
    </location>
</feature>
<evidence type="ECO:0000313" key="2">
    <source>
        <dbReference type="EMBL" id="CAF1905786.1"/>
    </source>
</evidence>
<protein>
    <submittedName>
        <fullName evidence="2">(rape) hypothetical protein</fullName>
    </submittedName>
</protein>
<organism evidence="2">
    <name type="scientific">Brassica napus</name>
    <name type="common">Rape</name>
    <dbReference type="NCBI Taxonomy" id="3708"/>
    <lineage>
        <taxon>Eukaryota</taxon>
        <taxon>Viridiplantae</taxon>
        <taxon>Streptophyta</taxon>
        <taxon>Embryophyta</taxon>
        <taxon>Tracheophyta</taxon>
        <taxon>Spermatophyta</taxon>
        <taxon>Magnoliopsida</taxon>
        <taxon>eudicotyledons</taxon>
        <taxon>Gunneridae</taxon>
        <taxon>Pentapetalae</taxon>
        <taxon>rosids</taxon>
        <taxon>malvids</taxon>
        <taxon>Brassicales</taxon>
        <taxon>Brassicaceae</taxon>
        <taxon>Brassiceae</taxon>
        <taxon>Brassica</taxon>
    </lineage>
</organism>
<gene>
    <name evidence="2" type="ORF">DARMORV10_C02P25940.1</name>
</gene>
<evidence type="ECO:0000256" key="1">
    <source>
        <dbReference type="SAM" id="MobiDB-lite"/>
    </source>
</evidence>
<name>A0A816K0P1_BRANA</name>
<accession>A0A816K0P1</accession>
<sequence>MLFLTFEYEIKNISLFFLFARQICYGKVLAIIDSILETLRSIKLEIKIEFFFVLFWFQRKDLQRRRRERTRRQNQKQKKRREQRRMRRSCQRRRTQLLLRFLALISFETSCLVQFVLRFVMNQVLQLVDTGTSYYTTNTTELSLCGEFGTDLLSFRAAASANFLTKETPIPRGCREMISRAFALRLQRQEFASAFGGKDGQCVQRAEVNGKYSKKLDHQNHHTITVSERKVEVKMKSDHYLFDFLGVGAF</sequence>
<dbReference type="EMBL" id="HG994366">
    <property type="protein sequence ID" value="CAF1905786.1"/>
    <property type="molecule type" value="Genomic_DNA"/>
</dbReference>
<dbReference type="AlphaFoldDB" id="A0A816K0P1"/>
<dbReference type="Proteomes" id="UP001295469">
    <property type="component" value="Chromosome C02"/>
</dbReference>